<dbReference type="AlphaFoldDB" id="A0A3M7PNN3"/>
<keyword evidence="1" id="KW-0472">Membrane</keyword>
<proteinExistence type="predicted"/>
<organism evidence="2 3">
    <name type="scientific">Brachionus plicatilis</name>
    <name type="common">Marine rotifer</name>
    <name type="synonym">Brachionus muelleri</name>
    <dbReference type="NCBI Taxonomy" id="10195"/>
    <lineage>
        <taxon>Eukaryota</taxon>
        <taxon>Metazoa</taxon>
        <taxon>Spiralia</taxon>
        <taxon>Gnathifera</taxon>
        <taxon>Rotifera</taxon>
        <taxon>Eurotatoria</taxon>
        <taxon>Monogononta</taxon>
        <taxon>Pseudotrocha</taxon>
        <taxon>Ploima</taxon>
        <taxon>Brachionidae</taxon>
        <taxon>Brachionus</taxon>
    </lineage>
</organism>
<feature type="transmembrane region" description="Helical" evidence="1">
    <location>
        <begin position="58"/>
        <end position="75"/>
    </location>
</feature>
<sequence length="161" mass="18278">MPLFLLSIPKNFERVFTNCAKVLNVIGCRTRSDAIVIENASFKGFIGHNLAPFSGRLSFIYITIIAYHLLFAYFLEQNPIFESVVPRPRSKCFAYLLLVDPLDTAFLLKRLPHSEHWSPLYKLLKAAEYFCLSRSASKLVKSGTFMSSSLLSDLPRLPSKL</sequence>
<evidence type="ECO:0000313" key="2">
    <source>
        <dbReference type="EMBL" id="RNA00736.1"/>
    </source>
</evidence>
<reference evidence="2 3" key="1">
    <citation type="journal article" date="2018" name="Sci. Rep.">
        <title>Genomic signatures of local adaptation to the degree of environmental predictability in rotifers.</title>
        <authorList>
            <person name="Franch-Gras L."/>
            <person name="Hahn C."/>
            <person name="Garcia-Roger E.M."/>
            <person name="Carmona M.J."/>
            <person name="Serra M."/>
            <person name="Gomez A."/>
        </authorList>
    </citation>
    <scope>NUCLEOTIDE SEQUENCE [LARGE SCALE GENOMIC DNA]</scope>
    <source>
        <strain evidence="2">HYR1</strain>
    </source>
</reference>
<accession>A0A3M7PNN3</accession>
<dbReference type="Proteomes" id="UP000276133">
    <property type="component" value="Unassembled WGS sequence"/>
</dbReference>
<gene>
    <name evidence="2" type="ORF">BpHYR1_047509</name>
</gene>
<evidence type="ECO:0000256" key="1">
    <source>
        <dbReference type="SAM" id="Phobius"/>
    </source>
</evidence>
<dbReference type="EMBL" id="REGN01009622">
    <property type="protein sequence ID" value="RNA00736.1"/>
    <property type="molecule type" value="Genomic_DNA"/>
</dbReference>
<keyword evidence="3" id="KW-1185">Reference proteome</keyword>
<comment type="caution">
    <text evidence="2">The sequence shown here is derived from an EMBL/GenBank/DDBJ whole genome shotgun (WGS) entry which is preliminary data.</text>
</comment>
<keyword evidence="1" id="KW-0812">Transmembrane</keyword>
<protein>
    <submittedName>
        <fullName evidence="2">Uncharacterized protein</fullName>
    </submittedName>
</protein>
<keyword evidence="1" id="KW-1133">Transmembrane helix</keyword>
<evidence type="ECO:0000313" key="3">
    <source>
        <dbReference type="Proteomes" id="UP000276133"/>
    </source>
</evidence>
<name>A0A3M7PNN3_BRAPC</name>